<proteinExistence type="predicted"/>
<feature type="region of interest" description="Disordered" evidence="1">
    <location>
        <begin position="252"/>
        <end position="289"/>
    </location>
</feature>
<comment type="caution">
    <text evidence="2">The sequence shown here is derived from an EMBL/GenBank/DDBJ whole genome shotgun (WGS) entry which is preliminary data.</text>
</comment>
<evidence type="ECO:0000313" key="3">
    <source>
        <dbReference type="Proteomes" id="UP000236333"/>
    </source>
</evidence>
<protein>
    <submittedName>
        <fullName evidence="2">Uncharacterized protein</fullName>
    </submittedName>
</protein>
<accession>A0A2J8AGC4</accession>
<organism evidence="2 3">
    <name type="scientific">Tetrabaena socialis</name>
    <dbReference type="NCBI Taxonomy" id="47790"/>
    <lineage>
        <taxon>Eukaryota</taxon>
        <taxon>Viridiplantae</taxon>
        <taxon>Chlorophyta</taxon>
        <taxon>core chlorophytes</taxon>
        <taxon>Chlorophyceae</taxon>
        <taxon>CS clade</taxon>
        <taxon>Chlamydomonadales</taxon>
        <taxon>Tetrabaenaceae</taxon>
        <taxon>Tetrabaena</taxon>
    </lineage>
</organism>
<keyword evidence="3" id="KW-1185">Reference proteome</keyword>
<feature type="compositionally biased region" description="Low complexity" evidence="1">
    <location>
        <begin position="252"/>
        <end position="267"/>
    </location>
</feature>
<dbReference type="EMBL" id="PGGS01000027">
    <property type="protein sequence ID" value="PNH11575.1"/>
    <property type="molecule type" value="Genomic_DNA"/>
</dbReference>
<feature type="region of interest" description="Disordered" evidence="1">
    <location>
        <begin position="138"/>
        <end position="174"/>
    </location>
</feature>
<dbReference type="Proteomes" id="UP000236333">
    <property type="component" value="Unassembled WGS sequence"/>
</dbReference>
<gene>
    <name evidence="2" type="ORF">TSOC_001658</name>
</gene>
<sequence>MAAFKVPPAALRGSLDAAFATGQQQVDPLSVLQAVLSQGSATWNVTGAENELHLQELVAELRLVLDVARQLLRSPCADAALGRCPRRVPELLCNGTARFLSFTLDTYPDLRAEDVGGWADAANAFLGAYQANVLGRREEAGPNGTASATQGENAGGGGGADEPQLGSGGTRRLAQAAAGGAAEGAAAADTAAKAAADAAAKAAVDAAAKAADDAAASTAADAAASTAVDAAEAEDSADGATAVVAADVTAGAASGSGDDASAAATSASGGGAADIPGDTADDDSENDEDIPLTQRYRLVTYNYDEPPQGSGCAAGGLPLVRRVLLAQLLLGWLGSMGRALPDTT</sequence>
<evidence type="ECO:0000313" key="2">
    <source>
        <dbReference type="EMBL" id="PNH11575.1"/>
    </source>
</evidence>
<feature type="compositionally biased region" description="Acidic residues" evidence="1">
    <location>
        <begin position="279"/>
        <end position="289"/>
    </location>
</feature>
<reference evidence="2 3" key="1">
    <citation type="journal article" date="2017" name="Mol. Biol. Evol.">
        <title>The 4-celled Tetrabaena socialis nuclear genome reveals the essential components for genetic control of cell number at the origin of multicellularity in the volvocine lineage.</title>
        <authorList>
            <person name="Featherston J."/>
            <person name="Arakaki Y."/>
            <person name="Hanschen E.R."/>
            <person name="Ferris P.J."/>
            <person name="Michod R.E."/>
            <person name="Olson B.J.S.C."/>
            <person name="Nozaki H."/>
            <person name="Durand P.M."/>
        </authorList>
    </citation>
    <scope>NUCLEOTIDE SEQUENCE [LARGE SCALE GENOMIC DNA]</scope>
    <source>
        <strain evidence="2 3">NIES-571</strain>
    </source>
</reference>
<dbReference type="AlphaFoldDB" id="A0A2J8AGC4"/>
<evidence type="ECO:0000256" key="1">
    <source>
        <dbReference type="SAM" id="MobiDB-lite"/>
    </source>
</evidence>
<name>A0A2J8AGC4_9CHLO</name>